<dbReference type="Proteomes" id="UP001217089">
    <property type="component" value="Unassembled WGS sequence"/>
</dbReference>
<protein>
    <submittedName>
        <fullName evidence="2">Uncharacterized protein</fullName>
    </submittedName>
</protein>
<reference evidence="2 3" key="1">
    <citation type="submission" date="2022-12" db="EMBL/GenBank/DDBJ databases">
        <title>Chromosome-level genome of Tegillarca granosa.</title>
        <authorList>
            <person name="Kim J."/>
        </authorList>
    </citation>
    <scope>NUCLEOTIDE SEQUENCE [LARGE SCALE GENOMIC DNA]</scope>
    <source>
        <strain evidence="2">Teg-2019</strain>
        <tissue evidence="2">Adductor muscle</tissue>
    </source>
</reference>
<gene>
    <name evidence="2" type="ORF">KUTeg_016423</name>
</gene>
<organism evidence="2 3">
    <name type="scientific">Tegillarca granosa</name>
    <name type="common">Malaysian cockle</name>
    <name type="synonym">Anadara granosa</name>
    <dbReference type="NCBI Taxonomy" id="220873"/>
    <lineage>
        <taxon>Eukaryota</taxon>
        <taxon>Metazoa</taxon>
        <taxon>Spiralia</taxon>
        <taxon>Lophotrochozoa</taxon>
        <taxon>Mollusca</taxon>
        <taxon>Bivalvia</taxon>
        <taxon>Autobranchia</taxon>
        <taxon>Pteriomorphia</taxon>
        <taxon>Arcoida</taxon>
        <taxon>Arcoidea</taxon>
        <taxon>Arcidae</taxon>
        <taxon>Tegillarca</taxon>
    </lineage>
</organism>
<feature type="compositionally biased region" description="Basic residues" evidence="1">
    <location>
        <begin position="89"/>
        <end position="101"/>
    </location>
</feature>
<proteinExistence type="predicted"/>
<evidence type="ECO:0000313" key="3">
    <source>
        <dbReference type="Proteomes" id="UP001217089"/>
    </source>
</evidence>
<feature type="compositionally biased region" description="Basic residues" evidence="1">
    <location>
        <begin position="147"/>
        <end position="162"/>
    </location>
</feature>
<accession>A0ABQ9ERH4</accession>
<name>A0ABQ9ERH4_TEGGR</name>
<evidence type="ECO:0000313" key="2">
    <source>
        <dbReference type="EMBL" id="KAJ8305878.1"/>
    </source>
</evidence>
<evidence type="ECO:0000256" key="1">
    <source>
        <dbReference type="SAM" id="MobiDB-lite"/>
    </source>
</evidence>
<dbReference type="EMBL" id="JARBDR010000813">
    <property type="protein sequence ID" value="KAJ8305878.1"/>
    <property type="molecule type" value="Genomic_DNA"/>
</dbReference>
<keyword evidence="3" id="KW-1185">Reference proteome</keyword>
<feature type="compositionally biased region" description="Polar residues" evidence="1">
    <location>
        <begin position="123"/>
        <end position="139"/>
    </location>
</feature>
<sequence>MSRIDTRRRLAENNDIPPYREAIPYYIYMEETEEKNGHQNDKELEIQEKEEAYYQYLEQRAVAKKRGLDPESVEIPEEAKEFLKENHVGKSRRAKKKRRNKREVDIENTVTVNVTNNGIDSDFNNTISEGQGSFNVTKNGDSDNRTSKRRDKYIAKSRKKIRRDNSDAGNS</sequence>
<feature type="region of interest" description="Disordered" evidence="1">
    <location>
        <begin position="84"/>
        <end position="105"/>
    </location>
</feature>
<feature type="region of interest" description="Disordered" evidence="1">
    <location>
        <begin position="123"/>
        <end position="171"/>
    </location>
</feature>
<comment type="caution">
    <text evidence="2">The sequence shown here is derived from an EMBL/GenBank/DDBJ whole genome shotgun (WGS) entry which is preliminary data.</text>
</comment>